<reference evidence="1" key="2">
    <citation type="submission" date="2020-02" db="EMBL/GenBank/DDBJ databases">
        <authorList>
            <person name="Gilchrist C.L.M."/>
            <person name="Chooi Y.-H."/>
        </authorList>
    </citation>
    <scope>NUCLEOTIDE SEQUENCE</scope>
    <source>
        <strain evidence="1">MST-FP2251</strain>
    </source>
</reference>
<name>A0AAD4GYS4_ASPNN</name>
<dbReference type="EMBL" id="VCAU01000001">
    <property type="protein sequence ID" value="KAF9895199.1"/>
    <property type="molecule type" value="Genomic_DNA"/>
</dbReference>
<protein>
    <submittedName>
        <fullName evidence="1">Uncharacterized protein</fullName>
    </submittedName>
</protein>
<accession>A0AAD4GYS4</accession>
<gene>
    <name evidence="1" type="ORF">FE257_000101</name>
</gene>
<sequence length="106" mass="11646">MRAMGNNAGFTICLLETIRTLYLFGKSDIPAAVLPSMAVALVLAGPSSPNLIVKAFIWEQLHLLTFQVHFHSVPTQLIELTQPKVKNQVRGSFFSTSGPTSERAYL</sequence>
<evidence type="ECO:0000313" key="1">
    <source>
        <dbReference type="EMBL" id="KAF9895199.1"/>
    </source>
</evidence>
<comment type="caution">
    <text evidence="1">The sequence shown here is derived from an EMBL/GenBank/DDBJ whole genome shotgun (WGS) entry which is preliminary data.</text>
</comment>
<proteinExistence type="predicted"/>
<organism evidence="1 2">
    <name type="scientific">Aspergillus nanangensis</name>
    <dbReference type="NCBI Taxonomy" id="2582783"/>
    <lineage>
        <taxon>Eukaryota</taxon>
        <taxon>Fungi</taxon>
        <taxon>Dikarya</taxon>
        <taxon>Ascomycota</taxon>
        <taxon>Pezizomycotina</taxon>
        <taxon>Eurotiomycetes</taxon>
        <taxon>Eurotiomycetidae</taxon>
        <taxon>Eurotiales</taxon>
        <taxon>Aspergillaceae</taxon>
        <taxon>Aspergillus</taxon>
        <taxon>Aspergillus subgen. Circumdati</taxon>
    </lineage>
</organism>
<dbReference type="Proteomes" id="UP001194746">
    <property type="component" value="Unassembled WGS sequence"/>
</dbReference>
<dbReference type="AlphaFoldDB" id="A0AAD4GYS4"/>
<keyword evidence="2" id="KW-1185">Reference proteome</keyword>
<reference evidence="1" key="1">
    <citation type="journal article" date="2019" name="Beilstein J. Org. Chem.">
        <title>Nanangenines: drimane sesquiterpenoids as the dominant metabolite cohort of a novel Australian fungus, Aspergillus nanangensis.</title>
        <authorList>
            <person name="Lacey H.J."/>
            <person name="Gilchrist C.L.M."/>
            <person name="Crombie A."/>
            <person name="Kalaitzis J.A."/>
            <person name="Vuong D."/>
            <person name="Rutledge P.J."/>
            <person name="Turner P."/>
            <person name="Pitt J.I."/>
            <person name="Lacey E."/>
            <person name="Chooi Y.H."/>
            <person name="Piggott A.M."/>
        </authorList>
    </citation>
    <scope>NUCLEOTIDE SEQUENCE</scope>
    <source>
        <strain evidence="1">MST-FP2251</strain>
    </source>
</reference>
<evidence type="ECO:0000313" key="2">
    <source>
        <dbReference type="Proteomes" id="UP001194746"/>
    </source>
</evidence>